<evidence type="ECO:0000256" key="7">
    <source>
        <dbReference type="ARBA" id="ARBA00023004"/>
    </source>
</evidence>
<evidence type="ECO:0000256" key="8">
    <source>
        <dbReference type="ARBA" id="ARBA00023033"/>
    </source>
</evidence>
<accession>A0ABD3A123</accession>
<reference evidence="10 11" key="1">
    <citation type="submission" date="2024-11" db="EMBL/GenBank/DDBJ databases">
        <title>A near-complete genome assembly of Cinchona calisaya.</title>
        <authorList>
            <person name="Lian D.C."/>
            <person name="Zhao X.W."/>
            <person name="Wei L."/>
        </authorList>
    </citation>
    <scope>NUCLEOTIDE SEQUENCE [LARGE SCALE GENOMIC DNA]</scope>
    <source>
        <tissue evidence="10">Nenye</tissue>
    </source>
</reference>
<dbReference type="PANTHER" id="PTHR24286:SF349">
    <property type="entry name" value="CYTOCHROME P450 716A1-RELATED"/>
    <property type="match status" value="1"/>
</dbReference>
<dbReference type="PRINTS" id="PR00463">
    <property type="entry name" value="EP450I"/>
</dbReference>
<dbReference type="PANTHER" id="PTHR24286">
    <property type="entry name" value="CYTOCHROME P450 26"/>
    <property type="match status" value="1"/>
</dbReference>
<dbReference type="EMBL" id="JBJUIK010000006">
    <property type="protein sequence ID" value="KAL3525434.1"/>
    <property type="molecule type" value="Genomic_DNA"/>
</dbReference>
<keyword evidence="8" id="KW-0503">Monooxygenase</keyword>
<name>A0ABD3A123_9GENT</name>
<evidence type="ECO:0008006" key="12">
    <source>
        <dbReference type="Google" id="ProtNLM"/>
    </source>
</evidence>
<dbReference type="Pfam" id="PF00067">
    <property type="entry name" value="p450"/>
    <property type="match status" value="2"/>
</dbReference>
<dbReference type="AlphaFoldDB" id="A0ABD3A123"/>
<organism evidence="10 11">
    <name type="scientific">Cinchona calisaya</name>
    <dbReference type="NCBI Taxonomy" id="153742"/>
    <lineage>
        <taxon>Eukaryota</taxon>
        <taxon>Viridiplantae</taxon>
        <taxon>Streptophyta</taxon>
        <taxon>Embryophyta</taxon>
        <taxon>Tracheophyta</taxon>
        <taxon>Spermatophyta</taxon>
        <taxon>Magnoliopsida</taxon>
        <taxon>eudicotyledons</taxon>
        <taxon>Gunneridae</taxon>
        <taxon>Pentapetalae</taxon>
        <taxon>asterids</taxon>
        <taxon>lamiids</taxon>
        <taxon>Gentianales</taxon>
        <taxon>Rubiaceae</taxon>
        <taxon>Cinchonoideae</taxon>
        <taxon>Cinchoneae</taxon>
        <taxon>Cinchona</taxon>
    </lineage>
</organism>
<dbReference type="InterPro" id="IPR001128">
    <property type="entry name" value="Cyt_P450"/>
</dbReference>
<dbReference type="InterPro" id="IPR002401">
    <property type="entry name" value="Cyt_P450_E_grp-I"/>
</dbReference>
<keyword evidence="5" id="KW-0479">Metal-binding</keyword>
<evidence type="ECO:0000256" key="1">
    <source>
        <dbReference type="ARBA" id="ARBA00001971"/>
    </source>
</evidence>
<dbReference type="SUPFAM" id="SSF48264">
    <property type="entry name" value="Cytochrome P450"/>
    <property type="match status" value="1"/>
</dbReference>
<evidence type="ECO:0000256" key="3">
    <source>
        <dbReference type="ARBA" id="ARBA00010617"/>
    </source>
</evidence>
<comment type="subcellular location">
    <subcellularLocation>
        <location evidence="2">Membrane</location>
    </subcellularLocation>
</comment>
<keyword evidence="6" id="KW-0560">Oxidoreductase</keyword>
<evidence type="ECO:0000256" key="5">
    <source>
        <dbReference type="ARBA" id="ARBA00022723"/>
    </source>
</evidence>
<sequence length="224" mass="25631">MIKQRKIDLLEKNSPLKQDIMTHMLLTIDENGQFFNLSDIASHLAALLQGGYKTVHSTITLLLKYIAEIPDVYDRVLREQKEIADSKGKEEYLTWEDLRKMKYTWNAACEVLRLMPPGIGSFQKVDSLDVTCDAQNPEYFSNPEKFDPCRFEGNGPAPNTFVPFGGGSRMRPGNEYARLAILVFVHNVVMNFRWEKLIPDPKVLHDPVPRPAKGLPIFLYLHNP</sequence>
<comment type="similarity">
    <text evidence="3">Belongs to the cytochrome P450 family.</text>
</comment>
<keyword evidence="11" id="KW-1185">Reference proteome</keyword>
<keyword evidence="4" id="KW-0349">Heme</keyword>
<protein>
    <recommendedName>
        <fullName evidence="12">Cytochrome P450</fullName>
    </recommendedName>
</protein>
<keyword evidence="7" id="KW-0408">Iron</keyword>
<dbReference type="Gene3D" id="1.10.630.10">
    <property type="entry name" value="Cytochrome P450"/>
    <property type="match status" value="1"/>
</dbReference>
<evidence type="ECO:0000256" key="4">
    <source>
        <dbReference type="ARBA" id="ARBA00022617"/>
    </source>
</evidence>
<dbReference type="Proteomes" id="UP001630127">
    <property type="component" value="Unassembled WGS sequence"/>
</dbReference>
<dbReference type="GO" id="GO:0004497">
    <property type="term" value="F:monooxygenase activity"/>
    <property type="evidence" value="ECO:0007669"/>
    <property type="project" value="UniProtKB-KW"/>
</dbReference>
<dbReference type="GO" id="GO:0016020">
    <property type="term" value="C:membrane"/>
    <property type="evidence" value="ECO:0007669"/>
    <property type="project" value="UniProtKB-SubCell"/>
</dbReference>
<evidence type="ECO:0000313" key="10">
    <source>
        <dbReference type="EMBL" id="KAL3525434.1"/>
    </source>
</evidence>
<dbReference type="InterPro" id="IPR036396">
    <property type="entry name" value="Cyt_P450_sf"/>
</dbReference>
<evidence type="ECO:0000256" key="2">
    <source>
        <dbReference type="ARBA" id="ARBA00004370"/>
    </source>
</evidence>
<comment type="caution">
    <text evidence="10">The sequence shown here is derived from an EMBL/GenBank/DDBJ whole genome shotgun (WGS) entry which is preliminary data.</text>
</comment>
<comment type="cofactor">
    <cofactor evidence="1">
        <name>heme</name>
        <dbReference type="ChEBI" id="CHEBI:30413"/>
    </cofactor>
</comment>
<evidence type="ECO:0000256" key="9">
    <source>
        <dbReference type="ARBA" id="ARBA00023136"/>
    </source>
</evidence>
<dbReference type="GO" id="GO:0046872">
    <property type="term" value="F:metal ion binding"/>
    <property type="evidence" value="ECO:0007669"/>
    <property type="project" value="UniProtKB-KW"/>
</dbReference>
<proteinExistence type="inferred from homology"/>
<gene>
    <name evidence="10" type="ORF">ACH5RR_013806</name>
</gene>
<evidence type="ECO:0000256" key="6">
    <source>
        <dbReference type="ARBA" id="ARBA00023002"/>
    </source>
</evidence>
<evidence type="ECO:0000313" key="11">
    <source>
        <dbReference type="Proteomes" id="UP001630127"/>
    </source>
</evidence>
<keyword evidence="9" id="KW-0472">Membrane</keyword>